<evidence type="ECO:0000313" key="1">
    <source>
        <dbReference type="EMBL" id="GAA1948021.1"/>
    </source>
</evidence>
<accession>A0ABN2QA07</accession>
<evidence type="ECO:0000313" key="2">
    <source>
        <dbReference type="Proteomes" id="UP001501116"/>
    </source>
</evidence>
<comment type="caution">
    <text evidence="1">The sequence shown here is derived from an EMBL/GenBank/DDBJ whole genome shotgun (WGS) entry which is preliminary data.</text>
</comment>
<proteinExistence type="predicted"/>
<dbReference type="Proteomes" id="UP001501116">
    <property type="component" value="Unassembled WGS sequence"/>
</dbReference>
<name>A0ABN2QA07_9PSEU</name>
<protein>
    <submittedName>
        <fullName evidence="1">Uncharacterized protein</fullName>
    </submittedName>
</protein>
<dbReference type="EMBL" id="BAAANN010000005">
    <property type="protein sequence ID" value="GAA1948021.1"/>
    <property type="molecule type" value="Genomic_DNA"/>
</dbReference>
<sequence length="44" mass="4616">MWRATTHTAYLVITGLTAAANLAAAVVDFARALAIAALVLRLAY</sequence>
<gene>
    <name evidence="1" type="ORF">GCM10009754_15340</name>
</gene>
<keyword evidence="2" id="KW-1185">Reference proteome</keyword>
<organism evidence="1 2">
    <name type="scientific">Amycolatopsis minnesotensis</name>
    <dbReference type="NCBI Taxonomy" id="337894"/>
    <lineage>
        <taxon>Bacteria</taxon>
        <taxon>Bacillati</taxon>
        <taxon>Actinomycetota</taxon>
        <taxon>Actinomycetes</taxon>
        <taxon>Pseudonocardiales</taxon>
        <taxon>Pseudonocardiaceae</taxon>
        <taxon>Amycolatopsis</taxon>
    </lineage>
</organism>
<reference evidence="1 2" key="1">
    <citation type="journal article" date="2019" name="Int. J. Syst. Evol. Microbiol.">
        <title>The Global Catalogue of Microorganisms (GCM) 10K type strain sequencing project: providing services to taxonomists for standard genome sequencing and annotation.</title>
        <authorList>
            <consortium name="The Broad Institute Genomics Platform"/>
            <consortium name="The Broad Institute Genome Sequencing Center for Infectious Disease"/>
            <person name="Wu L."/>
            <person name="Ma J."/>
        </authorList>
    </citation>
    <scope>NUCLEOTIDE SEQUENCE [LARGE SCALE GENOMIC DNA]</scope>
    <source>
        <strain evidence="1 2">JCM 14545</strain>
    </source>
</reference>